<dbReference type="AlphaFoldDB" id="A0A7V1LLW9"/>
<dbReference type="PRINTS" id="PR00377">
    <property type="entry name" value="IMPHPHTASES"/>
</dbReference>
<dbReference type="Gene3D" id="3.40.190.80">
    <property type="match status" value="1"/>
</dbReference>
<feature type="binding site" evidence="10">
    <location>
        <position position="67"/>
    </location>
    <ligand>
        <name>Mg(2+)</name>
        <dbReference type="ChEBI" id="CHEBI:18420"/>
        <label>1</label>
        <note>catalytic</note>
    </ligand>
</feature>
<dbReference type="Pfam" id="PF00459">
    <property type="entry name" value="Inositol_P"/>
    <property type="match status" value="1"/>
</dbReference>
<dbReference type="PROSITE" id="PS00629">
    <property type="entry name" value="IMP_1"/>
    <property type="match status" value="1"/>
</dbReference>
<dbReference type="InterPro" id="IPR006239">
    <property type="entry name" value="DPNP"/>
</dbReference>
<evidence type="ECO:0000256" key="4">
    <source>
        <dbReference type="ARBA" id="ARBA00022723"/>
    </source>
</evidence>
<evidence type="ECO:0000256" key="1">
    <source>
        <dbReference type="ARBA" id="ARBA00001946"/>
    </source>
</evidence>
<gene>
    <name evidence="11" type="ORF">ENJ10_04260</name>
</gene>
<dbReference type="GO" id="GO:0046854">
    <property type="term" value="P:phosphatidylinositol phosphate biosynthetic process"/>
    <property type="evidence" value="ECO:0007669"/>
    <property type="project" value="InterPro"/>
</dbReference>
<reference evidence="11" key="1">
    <citation type="journal article" date="2020" name="mSystems">
        <title>Genome- and Community-Level Interaction Insights into Carbon Utilization and Element Cycling Functions of Hydrothermarchaeota in Hydrothermal Sediment.</title>
        <authorList>
            <person name="Zhou Z."/>
            <person name="Liu Y."/>
            <person name="Xu W."/>
            <person name="Pan J."/>
            <person name="Luo Z.H."/>
            <person name="Li M."/>
        </authorList>
    </citation>
    <scope>NUCLEOTIDE SEQUENCE [LARGE SCALE GENOMIC DNA]</scope>
    <source>
        <strain evidence="11">HyVt-456</strain>
    </source>
</reference>
<feature type="binding site" evidence="10">
    <location>
        <position position="116"/>
    </location>
    <ligand>
        <name>Mg(2+)</name>
        <dbReference type="ChEBI" id="CHEBI:18420"/>
        <label>1</label>
        <note>catalytic</note>
    </ligand>
</feature>
<keyword evidence="5 11" id="KW-0378">Hydrolase</keyword>
<protein>
    <recommendedName>
        <fullName evidence="3">3'(2'),5'-bisphosphate nucleotidase</fullName>
        <ecNumber evidence="3">3.1.3.7</ecNumber>
    </recommendedName>
</protein>
<dbReference type="EC" id="3.1.3.7" evidence="3"/>
<dbReference type="Gene3D" id="3.30.540.10">
    <property type="entry name" value="Fructose-1,6-Bisphosphatase, subunit A, domain 1"/>
    <property type="match status" value="1"/>
</dbReference>
<feature type="binding site" evidence="10">
    <location>
        <position position="118"/>
    </location>
    <ligand>
        <name>Mg(2+)</name>
        <dbReference type="ChEBI" id="CHEBI:18420"/>
        <label>1</label>
        <note>catalytic</note>
    </ligand>
</feature>
<dbReference type="GO" id="GO:0000103">
    <property type="term" value="P:sulfate assimilation"/>
    <property type="evidence" value="ECO:0007669"/>
    <property type="project" value="TreeGrafter"/>
</dbReference>
<keyword evidence="4 10" id="KW-0479">Metal-binding</keyword>
<dbReference type="NCBIfam" id="TIGR01330">
    <property type="entry name" value="bisphos_HAL2"/>
    <property type="match status" value="1"/>
</dbReference>
<dbReference type="CDD" id="cd01517">
    <property type="entry name" value="PAP_phosphatase"/>
    <property type="match status" value="1"/>
</dbReference>
<evidence type="ECO:0000256" key="9">
    <source>
        <dbReference type="ARBA" id="ARBA00044484"/>
    </source>
</evidence>
<comment type="similarity">
    <text evidence="2">Belongs to the inositol monophosphatase superfamily.</text>
</comment>
<comment type="cofactor">
    <cofactor evidence="1 10">
        <name>Mg(2+)</name>
        <dbReference type="ChEBI" id="CHEBI:18420"/>
    </cofactor>
</comment>
<dbReference type="InterPro" id="IPR000760">
    <property type="entry name" value="Inositol_monophosphatase-like"/>
</dbReference>
<comment type="catalytic activity">
    <reaction evidence="8">
        <text>adenosine 3',5'-bisphosphate + H2O = AMP + phosphate</text>
        <dbReference type="Rhea" id="RHEA:10040"/>
        <dbReference type="ChEBI" id="CHEBI:15377"/>
        <dbReference type="ChEBI" id="CHEBI:43474"/>
        <dbReference type="ChEBI" id="CHEBI:58343"/>
        <dbReference type="ChEBI" id="CHEBI:456215"/>
        <dbReference type="EC" id="3.1.3.7"/>
    </reaction>
    <physiologicalReaction direction="left-to-right" evidence="8">
        <dbReference type="Rhea" id="RHEA:10041"/>
    </physiologicalReaction>
</comment>
<dbReference type="PROSITE" id="PS00630">
    <property type="entry name" value="IMP_2"/>
    <property type="match status" value="1"/>
</dbReference>
<evidence type="ECO:0000256" key="8">
    <source>
        <dbReference type="ARBA" id="ARBA00044479"/>
    </source>
</evidence>
<dbReference type="InterPro" id="IPR051090">
    <property type="entry name" value="Inositol_monoP_superfamily"/>
</dbReference>
<dbReference type="Proteomes" id="UP000886005">
    <property type="component" value="Unassembled WGS sequence"/>
</dbReference>
<evidence type="ECO:0000256" key="7">
    <source>
        <dbReference type="ARBA" id="ARBA00044466"/>
    </source>
</evidence>
<dbReference type="GO" id="GO:0046872">
    <property type="term" value="F:metal ion binding"/>
    <property type="evidence" value="ECO:0007669"/>
    <property type="project" value="UniProtKB-KW"/>
</dbReference>
<organism evidence="11">
    <name type="scientific">Caldithrix abyssi</name>
    <dbReference type="NCBI Taxonomy" id="187145"/>
    <lineage>
        <taxon>Bacteria</taxon>
        <taxon>Pseudomonadati</taxon>
        <taxon>Calditrichota</taxon>
        <taxon>Calditrichia</taxon>
        <taxon>Calditrichales</taxon>
        <taxon>Calditrichaceae</taxon>
        <taxon>Caldithrix</taxon>
    </lineage>
</organism>
<keyword evidence="6 10" id="KW-0460">Magnesium</keyword>
<feature type="binding site" evidence="10">
    <location>
        <position position="261"/>
    </location>
    <ligand>
        <name>Mg(2+)</name>
        <dbReference type="ChEBI" id="CHEBI:18420"/>
        <label>1</label>
        <note>catalytic</note>
    </ligand>
</feature>
<feature type="binding site" evidence="10">
    <location>
        <position position="119"/>
    </location>
    <ligand>
        <name>Mg(2+)</name>
        <dbReference type="ChEBI" id="CHEBI:18420"/>
        <label>1</label>
        <note>catalytic</note>
    </ligand>
</feature>
<dbReference type="InterPro" id="IPR020583">
    <property type="entry name" value="Inositol_monoP_metal-BS"/>
</dbReference>
<comment type="catalytic activity">
    <reaction evidence="9">
        <text>3'-phosphoadenylyl sulfate + H2O = adenosine 5'-phosphosulfate + phosphate</text>
        <dbReference type="Rhea" id="RHEA:77639"/>
        <dbReference type="ChEBI" id="CHEBI:15377"/>
        <dbReference type="ChEBI" id="CHEBI:43474"/>
        <dbReference type="ChEBI" id="CHEBI:58243"/>
        <dbReference type="ChEBI" id="CHEBI:58339"/>
        <dbReference type="EC" id="3.1.3.7"/>
    </reaction>
    <physiologicalReaction direction="left-to-right" evidence="9">
        <dbReference type="Rhea" id="RHEA:77640"/>
    </physiologicalReaction>
</comment>
<evidence type="ECO:0000256" key="5">
    <source>
        <dbReference type="ARBA" id="ARBA00022801"/>
    </source>
</evidence>
<comment type="caution">
    <text evidence="11">The sequence shown here is derived from an EMBL/GenBank/DDBJ whole genome shotgun (WGS) entry which is preliminary data.</text>
</comment>
<dbReference type="PANTHER" id="PTHR43200:SF6">
    <property type="entry name" value="3'(2'),5'-BISPHOSPHATE NUCLEOTIDASE"/>
    <property type="match status" value="1"/>
</dbReference>
<evidence type="ECO:0000256" key="6">
    <source>
        <dbReference type="ARBA" id="ARBA00022842"/>
    </source>
</evidence>
<dbReference type="FunFam" id="3.40.190.80:FF:000003">
    <property type="entry name" value="PAP-specific phosphatase HAL2-like"/>
    <property type="match status" value="1"/>
</dbReference>
<evidence type="ECO:0000256" key="10">
    <source>
        <dbReference type="PIRSR" id="PIRSR600760-2"/>
    </source>
</evidence>
<dbReference type="PANTHER" id="PTHR43200">
    <property type="entry name" value="PHOSPHATASE"/>
    <property type="match status" value="1"/>
</dbReference>
<proteinExistence type="inferred from homology"/>
<evidence type="ECO:0000256" key="2">
    <source>
        <dbReference type="ARBA" id="ARBA00009759"/>
    </source>
</evidence>
<comment type="catalytic activity">
    <reaction evidence="7">
        <text>adenosine 2',5'-bisphosphate + H2O = AMP + phosphate</text>
        <dbReference type="Rhea" id="RHEA:77643"/>
        <dbReference type="ChEBI" id="CHEBI:15377"/>
        <dbReference type="ChEBI" id="CHEBI:43474"/>
        <dbReference type="ChEBI" id="CHEBI:194156"/>
        <dbReference type="ChEBI" id="CHEBI:456215"/>
        <dbReference type="EC" id="3.1.3.7"/>
    </reaction>
    <physiologicalReaction direction="left-to-right" evidence="7">
        <dbReference type="Rhea" id="RHEA:77644"/>
    </physiologicalReaction>
</comment>
<dbReference type="EMBL" id="DRLD01000116">
    <property type="protein sequence ID" value="HED09877.1"/>
    <property type="molecule type" value="Genomic_DNA"/>
</dbReference>
<sequence>MEKYLTTALQGVRAASLICHSVQNQLVSEDSLAKKDRSPVTVADYASQALICATLKQHFPQIPIVGEENADALRLPENAALLQKVNSFLPEMSAEEILTAIDMGNADGGDLFWTLDPIDGTKGFLRGEHYAVALALIEKGEIILGVLGCPNLAYDDATSGSLFYALRGEGAFAADFNLDKSKSIRVSSRKSGESVRFLESVEKGHANHGGQAKIMEIFGDRKESVRVDSQVKYAVLARGEAEVYLRLPKPDMPDYREKIWDHAAGVIIVEEAGGMVTDALGAPLDFSLGRTLKNNRGVIGSNGQFHDQIIENTEI</sequence>
<name>A0A7V1LLW9_CALAY</name>
<evidence type="ECO:0000313" key="11">
    <source>
        <dbReference type="EMBL" id="HED09877.1"/>
    </source>
</evidence>
<dbReference type="SUPFAM" id="SSF56655">
    <property type="entry name" value="Carbohydrate phosphatase"/>
    <property type="match status" value="1"/>
</dbReference>
<dbReference type="InterPro" id="IPR020550">
    <property type="entry name" value="Inositol_monophosphatase_CS"/>
</dbReference>
<accession>A0A7V1LLW9</accession>
<evidence type="ECO:0000256" key="3">
    <source>
        <dbReference type="ARBA" id="ARBA00012633"/>
    </source>
</evidence>
<dbReference type="GO" id="GO:0008441">
    <property type="term" value="F:3'(2'),5'-bisphosphate nucleotidase activity"/>
    <property type="evidence" value="ECO:0007669"/>
    <property type="project" value="UniProtKB-EC"/>
</dbReference>